<organism evidence="2 3">
    <name type="scientific">Limulus polyphemus</name>
    <name type="common">Atlantic horseshoe crab</name>
    <dbReference type="NCBI Taxonomy" id="6850"/>
    <lineage>
        <taxon>Eukaryota</taxon>
        <taxon>Metazoa</taxon>
        <taxon>Ecdysozoa</taxon>
        <taxon>Arthropoda</taxon>
        <taxon>Chelicerata</taxon>
        <taxon>Merostomata</taxon>
        <taxon>Xiphosura</taxon>
        <taxon>Limulidae</taxon>
        <taxon>Limulus</taxon>
    </lineage>
</organism>
<evidence type="ECO:0000313" key="4">
    <source>
        <dbReference type="RefSeq" id="XP_022258176.1"/>
    </source>
</evidence>
<evidence type="ECO:0000313" key="3">
    <source>
        <dbReference type="RefSeq" id="XP_013790229.1"/>
    </source>
</evidence>
<gene>
    <name evidence="3 4" type="primary">LOC106474087</name>
</gene>
<dbReference type="GeneID" id="106474087"/>
<sequence length="233" mass="25923">MTTVPEKLLEPLEGGKIREKLRATCMSRSRKTEDDQKRGPLMVKHPEGVAEIKKTMLQENTVSIINMTNKRSCRTPSPPRSCSKPSTNLTKLASSPALNLLCPDKPHTEALVPSKGINQPCSQPSSPGPILRSPIRVKPVPRPPSPSMHLNERRASSPTSGPNHELMERIREQISKVQRAKLYLLRQLGPCSFWLLETCQTKNIKLLLDLRLARATEGPIVSTCSLLCSGYYK</sequence>
<dbReference type="RefSeq" id="XP_022258176.1">
    <property type="nucleotide sequence ID" value="XM_022402468.1"/>
</dbReference>
<keyword evidence="2" id="KW-1185">Reference proteome</keyword>
<accession>A0ABM1BWW5</accession>
<reference evidence="3 4" key="1">
    <citation type="submission" date="2025-05" db="UniProtKB">
        <authorList>
            <consortium name="RefSeq"/>
        </authorList>
    </citation>
    <scope>IDENTIFICATION</scope>
    <source>
        <tissue evidence="3 4">Muscle</tissue>
    </source>
</reference>
<feature type="region of interest" description="Disordered" evidence="1">
    <location>
        <begin position="69"/>
        <end position="89"/>
    </location>
</feature>
<feature type="compositionally biased region" description="Polar residues" evidence="1">
    <location>
        <begin position="116"/>
        <end position="125"/>
    </location>
</feature>
<feature type="region of interest" description="Disordered" evidence="1">
    <location>
        <begin position="114"/>
        <end position="163"/>
    </location>
</feature>
<dbReference type="Proteomes" id="UP000694941">
    <property type="component" value="Unplaced"/>
</dbReference>
<evidence type="ECO:0000256" key="1">
    <source>
        <dbReference type="SAM" id="MobiDB-lite"/>
    </source>
</evidence>
<dbReference type="RefSeq" id="XP_013790229.1">
    <property type="nucleotide sequence ID" value="XM_013934775.2"/>
</dbReference>
<proteinExistence type="predicted"/>
<protein>
    <submittedName>
        <fullName evidence="3 4">Uncharacterized protein LOC106474087</fullName>
    </submittedName>
</protein>
<evidence type="ECO:0000313" key="2">
    <source>
        <dbReference type="Proteomes" id="UP000694941"/>
    </source>
</evidence>
<name>A0ABM1BWW5_LIMPO</name>